<dbReference type="Proteomes" id="UP000247978">
    <property type="component" value="Unassembled WGS sequence"/>
</dbReference>
<sequence>MIITTLKEIKKNVLKDRDTKEKILKEYEKYLATKNLKKGRVRPRDPVEAEILAKLAKK</sequence>
<comment type="caution">
    <text evidence="1">The sequence shown here is derived from an EMBL/GenBank/DDBJ whole genome shotgun (WGS) entry which is preliminary data.</text>
</comment>
<evidence type="ECO:0000313" key="1">
    <source>
        <dbReference type="EMBL" id="PXW86657.1"/>
    </source>
</evidence>
<keyword evidence="2" id="KW-1185">Reference proteome</keyword>
<dbReference type="RefSeq" id="WP_158525606.1">
    <property type="nucleotide sequence ID" value="NZ_JBHUHB010000001.1"/>
</dbReference>
<reference evidence="1 2" key="1">
    <citation type="submission" date="2018-05" db="EMBL/GenBank/DDBJ databases">
        <title>Genomic Encyclopedia of Type Strains, Phase IV (KMG-IV): sequencing the most valuable type-strain genomes for metagenomic binning, comparative biology and taxonomic classification.</title>
        <authorList>
            <person name="Goeker M."/>
        </authorList>
    </citation>
    <scope>NUCLEOTIDE SEQUENCE [LARGE SCALE GENOMIC DNA]</scope>
    <source>
        <strain evidence="1 2">DSM 28556</strain>
    </source>
</reference>
<dbReference type="AlphaFoldDB" id="A0A2V3VXD5"/>
<proteinExistence type="predicted"/>
<accession>A0A2V3VXD5</accession>
<organism evidence="1 2">
    <name type="scientific">Pseudogracilibacillus auburnensis</name>
    <dbReference type="NCBI Taxonomy" id="1494959"/>
    <lineage>
        <taxon>Bacteria</taxon>
        <taxon>Bacillati</taxon>
        <taxon>Bacillota</taxon>
        <taxon>Bacilli</taxon>
        <taxon>Bacillales</taxon>
        <taxon>Bacillaceae</taxon>
        <taxon>Pseudogracilibacillus</taxon>
    </lineage>
</organism>
<evidence type="ECO:0000313" key="2">
    <source>
        <dbReference type="Proteomes" id="UP000247978"/>
    </source>
</evidence>
<protein>
    <submittedName>
        <fullName evidence="1">Uncharacterized protein</fullName>
    </submittedName>
</protein>
<dbReference type="EMBL" id="QJJQ01000007">
    <property type="protein sequence ID" value="PXW86657.1"/>
    <property type="molecule type" value="Genomic_DNA"/>
</dbReference>
<name>A0A2V3VXD5_9BACI</name>
<gene>
    <name evidence="1" type="ORF">DFR56_107179</name>
</gene>